<accession>A0A382LGB8</accession>
<feature type="non-terminal residue" evidence="4">
    <location>
        <position position="1"/>
    </location>
</feature>
<dbReference type="Pfam" id="PF01515">
    <property type="entry name" value="PTA_PTB"/>
    <property type="match status" value="1"/>
</dbReference>
<reference evidence="4" key="1">
    <citation type="submission" date="2018-05" db="EMBL/GenBank/DDBJ databases">
        <authorList>
            <person name="Lanie J.A."/>
            <person name="Ng W.-L."/>
            <person name="Kazmierczak K.M."/>
            <person name="Andrzejewski T.M."/>
            <person name="Davidsen T.M."/>
            <person name="Wayne K.J."/>
            <person name="Tettelin H."/>
            <person name="Glass J.I."/>
            <person name="Rusch D."/>
            <person name="Podicherti R."/>
            <person name="Tsui H.-C.T."/>
            <person name="Winkler M.E."/>
        </authorList>
    </citation>
    <scope>NUCLEOTIDE SEQUENCE</scope>
</reference>
<dbReference type="SUPFAM" id="SSF53659">
    <property type="entry name" value="Isocitrate/Isopropylmalate dehydrogenase-like"/>
    <property type="match status" value="1"/>
</dbReference>
<gene>
    <name evidence="4" type="ORF">METZ01_LOCUS288510</name>
</gene>
<keyword evidence="2" id="KW-0012">Acyltransferase</keyword>
<feature type="domain" description="Phosphate acetyl/butaryl transferase" evidence="3">
    <location>
        <begin position="9"/>
        <end position="225"/>
    </location>
</feature>
<dbReference type="EMBL" id="UINC01086832">
    <property type="protein sequence ID" value="SVC35656.1"/>
    <property type="molecule type" value="Genomic_DNA"/>
</dbReference>
<protein>
    <recommendedName>
        <fullName evidence="3">Phosphate acetyl/butaryl transferase domain-containing protein</fullName>
    </recommendedName>
</protein>
<dbReference type="GO" id="GO:0016746">
    <property type="term" value="F:acyltransferase activity"/>
    <property type="evidence" value="ECO:0007669"/>
    <property type="project" value="UniProtKB-KW"/>
</dbReference>
<proteinExistence type="predicted"/>
<evidence type="ECO:0000313" key="4">
    <source>
        <dbReference type="EMBL" id="SVC35656.1"/>
    </source>
</evidence>
<dbReference type="PANTHER" id="PTHR43356">
    <property type="entry name" value="PHOSPHATE ACETYLTRANSFERASE"/>
    <property type="match status" value="1"/>
</dbReference>
<name>A0A382LGB8_9ZZZZ</name>
<dbReference type="InterPro" id="IPR050500">
    <property type="entry name" value="Phos_Acetyltrans/Butyryltrans"/>
</dbReference>
<sequence>VAAGLDPADPVVASTLLVRAGRADAAVAGANRPSSDVVRAGLKVLGVAPGVSIVSSCFLMVLSDGRPVTFGDCGVVPDPDAEQLASIAVASAVTHAALTGEEPRVAMLSFSTKGSAEHPRVDKVRTATQLLHESVPDLVVDGELQFDAAWDTEVAASKAPKSTVAGRANVFIFPDLDSGNIAYKVTERLGGARAYGPLLQGLDGVLHDLSRGCSSSDIVDVAVIAGLMAGSSRG</sequence>
<keyword evidence="1" id="KW-0808">Transferase</keyword>
<dbReference type="PANTHER" id="PTHR43356:SF1">
    <property type="entry name" value="PHOSPHATE ACETYLTRANSFERASE EUTD"/>
    <property type="match status" value="1"/>
</dbReference>
<evidence type="ECO:0000256" key="2">
    <source>
        <dbReference type="ARBA" id="ARBA00023315"/>
    </source>
</evidence>
<organism evidence="4">
    <name type="scientific">marine metagenome</name>
    <dbReference type="NCBI Taxonomy" id="408172"/>
    <lineage>
        <taxon>unclassified sequences</taxon>
        <taxon>metagenomes</taxon>
        <taxon>ecological metagenomes</taxon>
    </lineage>
</organism>
<dbReference type="AlphaFoldDB" id="A0A382LGB8"/>
<dbReference type="Gene3D" id="3.40.718.10">
    <property type="entry name" value="Isopropylmalate Dehydrogenase"/>
    <property type="match status" value="1"/>
</dbReference>
<evidence type="ECO:0000256" key="1">
    <source>
        <dbReference type="ARBA" id="ARBA00022679"/>
    </source>
</evidence>
<dbReference type="InterPro" id="IPR002505">
    <property type="entry name" value="PTA_PTB"/>
</dbReference>
<evidence type="ECO:0000259" key="3">
    <source>
        <dbReference type="Pfam" id="PF01515"/>
    </source>
</evidence>